<keyword evidence="9 11" id="KW-0012">Acyltransferase</keyword>
<evidence type="ECO:0000256" key="8">
    <source>
        <dbReference type="ARBA" id="ARBA00023288"/>
    </source>
</evidence>
<dbReference type="GO" id="GO:0005783">
    <property type="term" value="C:endoplasmic reticulum"/>
    <property type="evidence" value="ECO:0007669"/>
    <property type="project" value="TreeGrafter"/>
</dbReference>
<feature type="region of interest" description="Disordered" evidence="12">
    <location>
        <begin position="238"/>
        <end position="259"/>
    </location>
</feature>
<evidence type="ECO:0000256" key="7">
    <source>
        <dbReference type="ARBA" id="ARBA00023139"/>
    </source>
</evidence>
<dbReference type="GO" id="GO:0019706">
    <property type="term" value="F:protein-cysteine S-palmitoyltransferase activity"/>
    <property type="evidence" value="ECO:0007669"/>
    <property type="project" value="UniProtKB-EC"/>
</dbReference>
<accession>A0A5J9U8R1</accession>
<evidence type="ECO:0000256" key="2">
    <source>
        <dbReference type="ARBA" id="ARBA00008574"/>
    </source>
</evidence>
<evidence type="ECO:0000259" key="13">
    <source>
        <dbReference type="Pfam" id="PF01529"/>
    </source>
</evidence>
<keyword evidence="4 11" id="KW-0812">Transmembrane</keyword>
<reference evidence="14 15" key="1">
    <citation type="journal article" date="2019" name="Sci. Rep.">
        <title>A high-quality genome of Eragrostis curvula grass provides insights into Poaceae evolution and supports new strategies to enhance forage quality.</title>
        <authorList>
            <person name="Carballo J."/>
            <person name="Santos B.A.C.M."/>
            <person name="Zappacosta D."/>
            <person name="Garbus I."/>
            <person name="Selva J.P."/>
            <person name="Gallo C.A."/>
            <person name="Diaz A."/>
            <person name="Albertini E."/>
            <person name="Caccamo M."/>
            <person name="Echenique V."/>
        </authorList>
    </citation>
    <scope>NUCLEOTIDE SEQUENCE [LARGE SCALE GENOMIC DNA]</scope>
    <source>
        <strain evidence="15">cv. Victoria</strain>
        <tissue evidence="14">Leaf</tissue>
    </source>
</reference>
<evidence type="ECO:0000256" key="9">
    <source>
        <dbReference type="ARBA" id="ARBA00023315"/>
    </source>
</evidence>
<dbReference type="Pfam" id="PF01529">
    <property type="entry name" value="DHHC"/>
    <property type="match status" value="1"/>
</dbReference>
<keyword evidence="3 11" id="KW-0808">Transferase</keyword>
<dbReference type="Gramene" id="TVU19581">
    <property type="protein sequence ID" value="TVU19581"/>
    <property type="gene ID" value="EJB05_35737"/>
</dbReference>
<organism evidence="14 15">
    <name type="scientific">Eragrostis curvula</name>
    <name type="common">weeping love grass</name>
    <dbReference type="NCBI Taxonomy" id="38414"/>
    <lineage>
        <taxon>Eukaryota</taxon>
        <taxon>Viridiplantae</taxon>
        <taxon>Streptophyta</taxon>
        <taxon>Embryophyta</taxon>
        <taxon>Tracheophyta</taxon>
        <taxon>Spermatophyta</taxon>
        <taxon>Magnoliopsida</taxon>
        <taxon>Liliopsida</taxon>
        <taxon>Poales</taxon>
        <taxon>Poaceae</taxon>
        <taxon>PACMAD clade</taxon>
        <taxon>Chloridoideae</taxon>
        <taxon>Eragrostideae</taxon>
        <taxon>Eragrostidinae</taxon>
        <taxon>Eragrostis</taxon>
    </lineage>
</organism>
<comment type="caution">
    <text evidence="14">The sequence shown here is derived from an EMBL/GenBank/DDBJ whole genome shotgun (WGS) entry which is preliminary data.</text>
</comment>
<dbReference type="PANTHER" id="PTHR22883">
    <property type="entry name" value="ZINC FINGER DHHC DOMAIN CONTAINING PROTEIN"/>
    <property type="match status" value="1"/>
</dbReference>
<feature type="transmembrane region" description="Helical" evidence="11">
    <location>
        <begin position="44"/>
        <end position="63"/>
    </location>
</feature>
<dbReference type="InterPro" id="IPR001594">
    <property type="entry name" value="Palmitoyltrfase_DHHC"/>
</dbReference>
<comment type="domain">
    <text evidence="11">The DHHC domain is required for palmitoyltransferase activity.</text>
</comment>
<name>A0A5J9U8R1_9POAL</name>
<dbReference type="GO" id="GO:0006612">
    <property type="term" value="P:protein targeting to membrane"/>
    <property type="evidence" value="ECO:0007669"/>
    <property type="project" value="TreeGrafter"/>
</dbReference>
<evidence type="ECO:0000256" key="12">
    <source>
        <dbReference type="SAM" id="MobiDB-lite"/>
    </source>
</evidence>
<dbReference type="PROSITE" id="PS50216">
    <property type="entry name" value="DHHC"/>
    <property type="match status" value="1"/>
</dbReference>
<dbReference type="AlphaFoldDB" id="A0A5J9U8R1"/>
<feature type="non-terminal residue" evidence="14">
    <location>
        <position position="1"/>
    </location>
</feature>
<evidence type="ECO:0000256" key="5">
    <source>
        <dbReference type="ARBA" id="ARBA00022989"/>
    </source>
</evidence>
<dbReference type="GO" id="GO:0005794">
    <property type="term" value="C:Golgi apparatus"/>
    <property type="evidence" value="ECO:0007669"/>
    <property type="project" value="TreeGrafter"/>
</dbReference>
<keyword evidence="15" id="KW-1185">Reference proteome</keyword>
<sequence>MAPPRRVYETWKGNNVKILPSLASACLKFFCGGRLIFGPDAKSLIVSVSLIVIPVLVFCVFVARHLRHHFSAYNAGYAIPAVAIVFMIYVLVLLLITSAQDPGIVPRALHPPEEDFTYGNSLSGATPGRLQFPRVKEVMVNGMLVKVKYCDTCMIYRPPRCSHCSICNNCVERFDHHCPWVGQCIGQTTYENFRYRSDNRPNIYDQGCLNNFLEVFCSKTKPSRHKFRAYAQEDVRPPTVNFGRGAEEEPVGGPRSKVEDDLDIGSDLLKISQRHNYEDVDVEMGGRCSNDMEGIATQIPAVGSDVRVRHSSWDRRSGNWDMSSDILTRSASDVVTRSASDVIGSSVLGTEAAPPSQTETQ</sequence>
<keyword evidence="6 11" id="KW-0472">Membrane</keyword>
<feature type="transmembrane region" description="Helical" evidence="11">
    <location>
        <begin position="75"/>
        <end position="96"/>
    </location>
</feature>
<protein>
    <recommendedName>
        <fullName evidence="11">S-acyltransferase</fullName>
        <ecNumber evidence="11">2.3.1.225</ecNumber>
    </recommendedName>
    <alternativeName>
        <fullName evidence="11">Palmitoyltransferase</fullName>
    </alternativeName>
</protein>
<dbReference type="Proteomes" id="UP000324897">
    <property type="component" value="Chromosome 7"/>
</dbReference>
<dbReference type="OrthoDB" id="4096362at2759"/>
<dbReference type="EMBL" id="RWGY01000029">
    <property type="protein sequence ID" value="TVU19581.1"/>
    <property type="molecule type" value="Genomic_DNA"/>
</dbReference>
<gene>
    <name evidence="14" type="ORF">EJB05_35737</name>
</gene>
<feature type="domain" description="Palmitoyltransferase DHHC" evidence="13">
    <location>
        <begin position="148"/>
        <end position="193"/>
    </location>
</feature>
<comment type="similarity">
    <text evidence="2 11">Belongs to the DHHC palmitoyltransferase family.</text>
</comment>
<evidence type="ECO:0000256" key="10">
    <source>
        <dbReference type="ARBA" id="ARBA00048048"/>
    </source>
</evidence>
<keyword evidence="8" id="KW-0449">Lipoprotein</keyword>
<dbReference type="PANTHER" id="PTHR22883:SF43">
    <property type="entry name" value="PALMITOYLTRANSFERASE APP"/>
    <property type="match status" value="1"/>
</dbReference>
<evidence type="ECO:0000256" key="6">
    <source>
        <dbReference type="ARBA" id="ARBA00023136"/>
    </source>
</evidence>
<evidence type="ECO:0000256" key="3">
    <source>
        <dbReference type="ARBA" id="ARBA00022679"/>
    </source>
</evidence>
<evidence type="ECO:0000256" key="11">
    <source>
        <dbReference type="RuleBase" id="RU079119"/>
    </source>
</evidence>
<dbReference type="InterPro" id="IPR039859">
    <property type="entry name" value="PFA4/ZDH16/20/ERF2-like"/>
</dbReference>
<dbReference type="EC" id="2.3.1.225" evidence="11"/>
<keyword evidence="5 11" id="KW-1133">Transmembrane helix</keyword>
<proteinExistence type="inferred from homology"/>
<comment type="catalytic activity">
    <reaction evidence="10 11">
        <text>L-cysteinyl-[protein] + hexadecanoyl-CoA = S-hexadecanoyl-L-cysteinyl-[protein] + CoA</text>
        <dbReference type="Rhea" id="RHEA:36683"/>
        <dbReference type="Rhea" id="RHEA-COMP:10131"/>
        <dbReference type="Rhea" id="RHEA-COMP:11032"/>
        <dbReference type="ChEBI" id="CHEBI:29950"/>
        <dbReference type="ChEBI" id="CHEBI:57287"/>
        <dbReference type="ChEBI" id="CHEBI:57379"/>
        <dbReference type="ChEBI" id="CHEBI:74151"/>
        <dbReference type="EC" id="2.3.1.225"/>
    </reaction>
</comment>
<evidence type="ECO:0000256" key="1">
    <source>
        <dbReference type="ARBA" id="ARBA00004127"/>
    </source>
</evidence>
<keyword evidence="7" id="KW-0564">Palmitate</keyword>
<evidence type="ECO:0000313" key="14">
    <source>
        <dbReference type="EMBL" id="TVU19581.1"/>
    </source>
</evidence>
<evidence type="ECO:0000256" key="4">
    <source>
        <dbReference type="ARBA" id="ARBA00022692"/>
    </source>
</evidence>
<comment type="subcellular location">
    <subcellularLocation>
        <location evidence="1">Endomembrane system</location>
        <topology evidence="1">Multi-pass membrane protein</topology>
    </subcellularLocation>
</comment>
<evidence type="ECO:0000313" key="15">
    <source>
        <dbReference type="Proteomes" id="UP000324897"/>
    </source>
</evidence>